<dbReference type="Proteomes" id="UP000030184">
    <property type="component" value="Unassembled WGS sequence"/>
</dbReference>
<protein>
    <submittedName>
        <fullName evidence="1">Uncharacterized protein</fullName>
    </submittedName>
</protein>
<accession>A0A090VRI8</accession>
<dbReference type="EMBL" id="BBNR01000005">
    <property type="protein sequence ID" value="GAL66608.1"/>
    <property type="molecule type" value="Genomic_DNA"/>
</dbReference>
<reference evidence="5" key="1">
    <citation type="journal article" date="2014" name="Genome Announc.">
        <title>Draft Genome Sequence of Marine Flavobacterium Jejuia pallidilutea Strain 11shimoA1 and Pigmentation Mutants.</title>
        <authorList>
            <person name="Takatani N."/>
            <person name="Nakanishi M."/>
            <person name="Meirelles P."/>
            <person name="Mino S."/>
            <person name="Suda W."/>
            <person name="Oshima K."/>
            <person name="Hattori M."/>
            <person name="Ohkuma M."/>
            <person name="Hosokawa M."/>
            <person name="Miyashita K."/>
            <person name="Thompson F.L."/>
            <person name="Niwa A."/>
            <person name="Sawabe T."/>
            <person name="Sawabe T."/>
        </authorList>
    </citation>
    <scope>NUCLEOTIDE SEQUENCE [LARGE SCALE GENOMIC DNA]</scope>
    <source>
        <strain evidence="5">JCM 19538</strain>
    </source>
</reference>
<sequence>MHPEILINSSLVKDLSALNCLMMHCSHLLIPRCLFRIQK</sequence>
<evidence type="ECO:0000313" key="3">
    <source>
        <dbReference type="EMBL" id="GAL90899.1"/>
    </source>
</evidence>
<proteinExistence type="predicted"/>
<dbReference type="EMBL" id="BBNY01000090">
    <property type="protein sequence ID" value="GAL90899.1"/>
    <property type="molecule type" value="Genomic_DNA"/>
</dbReference>
<comment type="caution">
    <text evidence="1">The sequence shown here is derived from an EMBL/GenBank/DDBJ whole genome shotgun (WGS) entry which is preliminary data.</text>
</comment>
<dbReference type="AlphaFoldDB" id="A0A090VRI8"/>
<evidence type="ECO:0000313" key="5">
    <source>
        <dbReference type="Proteomes" id="UP000030184"/>
    </source>
</evidence>
<dbReference type="EMBL" id="BBNS01000003">
    <property type="protein sequence ID" value="GAL69869.1"/>
    <property type="molecule type" value="Genomic_DNA"/>
</dbReference>
<name>A0A090VRI8_9FLAO</name>
<gene>
    <name evidence="1" type="ORF">JCM19301_3086</name>
    <name evidence="2" type="ORF">JCM19302_764</name>
    <name evidence="3" type="ORF">JCM19538_957</name>
</gene>
<evidence type="ECO:0000313" key="1">
    <source>
        <dbReference type="EMBL" id="GAL66608.1"/>
    </source>
</evidence>
<dbReference type="Proteomes" id="UP000029646">
    <property type="component" value="Unassembled WGS sequence"/>
</dbReference>
<organism evidence="1 4">
    <name type="scientific">Jejuia pallidilutea</name>
    <dbReference type="NCBI Taxonomy" id="504487"/>
    <lineage>
        <taxon>Bacteria</taxon>
        <taxon>Pseudomonadati</taxon>
        <taxon>Bacteroidota</taxon>
        <taxon>Flavobacteriia</taxon>
        <taxon>Flavobacteriales</taxon>
        <taxon>Flavobacteriaceae</taxon>
        <taxon>Jejuia</taxon>
    </lineage>
</organism>
<dbReference type="STRING" id="504487.JCM19538_957"/>
<evidence type="ECO:0000313" key="2">
    <source>
        <dbReference type="EMBL" id="GAL69869.1"/>
    </source>
</evidence>
<keyword evidence="5" id="KW-1185">Reference proteome</keyword>
<evidence type="ECO:0000313" key="4">
    <source>
        <dbReference type="Proteomes" id="UP000029641"/>
    </source>
</evidence>
<dbReference type="Proteomes" id="UP000029641">
    <property type="component" value="Unassembled WGS sequence"/>
</dbReference>